<dbReference type="InterPro" id="IPR013087">
    <property type="entry name" value="Znf_C2H2_type"/>
</dbReference>
<keyword evidence="9" id="KW-0238">DNA-binding</keyword>
<dbReference type="InterPro" id="IPR012934">
    <property type="entry name" value="Znf_AD"/>
</dbReference>
<protein>
    <submittedName>
        <fullName evidence="17">Zinc finger, C2H2 type</fullName>
    </submittedName>
</protein>
<comment type="subcellular location">
    <subcellularLocation>
        <location evidence="2">Nucleus</location>
    </subcellularLocation>
</comment>
<dbReference type="FunFam" id="3.30.160.60:FF:000966">
    <property type="entry name" value="ZFP90 zinc finger protein"/>
    <property type="match status" value="1"/>
</dbReference>
<dbReference type="PANTHER" id="PTHR24394">
    <property type="entry name" value="ZINC FINGER PROTEIN"/>
    <property type="match status" value="1"/>
</dbReference>
<feature type="domain" description="C2H2-type" evidence="15">
    <location>
        <begin position="531"/>
        <end position="553"/>
    </location>
</feature>
<evidence type="ECO:0000256" key="5">
    <source>
        <dbReference type="ARBA" id="ARBA00022737"/>
    </source>
</evidence>
<comment type="caution">
    <text evidence="17">The sequence shown here is derived from an EMBL/GenBank/DDBJ whole genome shotgun (WGS) entry which is preliminary data.</text>
</comment>
<evidence type="ECO:0000256" key="8">
    <source>
        <dbReference type="ARBA" id="ARBA00023015"/>
    </source>
</evidence>
<evidence type="ECO:0000313" key="17">
    <source>
        <dbReference type="EMBL" id="KAK9717905.1"/>
    </source>
</evidence>
<evidence type="ECO:0000256" key="11">
    <source>
        <dbReference type="ARBA" id="ARBA00023242"/>
    </source>
</evidence>
<dbReference type="AlphaFoldDB" id="A0AAW1KHI5"/>
<keyword evidence="11" id="KW-0539">Nucleus</keyword>
<dbReference type="SUPFAM" id="SSF57667">
    <property type="entry name" value="beta-beta-alpha zinc fingers"/>
    <property type="match status" value="2"/>
</dbReference>
<keyword evidence="4" id="KW-0479">Metal-binding</keyword>
<evidence type="ECO:0000256" key="13">
    <source>
        <dbReference type="PROSITE-ProRule" id="PRU01263"/>
    </source>
</evidence>
<evidence type="ECO:0000259" key="16">
    <source>
        <dbReference type="PROSITE" id="PS51915"/>
    </source>
</evidence>
<dbReference type="Proteomes" id="UP001458880">
    <property type="component" value="Unassembled WGS sequence"/>
</dbReference>
<keyword evidence="18" id="KW-1185">Reference proteome</keyword>
<sequence>MDKNYVDIFEHHERNKVLFELLMECIPIKIDKSDGLPIHMCTDCTEKLCEVWYFKSMVLDSALKLQMREVSELPLASAGKANNTSTSDDNQHVSCDVIIKDEIVIKHEDTDLPLPVDIIKINDSTNKIEEVILSAFSNVEERNELSESTLRSNIIGGNKNLGEEINDVVEPPNTEDSGSNSSDYKKMLIGKEGNQIEKCDNNKNSSYKKDLEYCNDETEKQICNYENEKCTSKDSIFDEDGLPIIKDGRQLTRKEKLKITCIQMDKTYLGIFEHHKRNKVLSELLMECVPIKIDKSDGLPIYICTDCTERLCEVWDFKSMVLASALKLQMRKDSELPLASAGNTNVKSNVSLNEENQQVPFELIIKDEVVIKDEDTDLPLAVGITKINNSTNEIEEVTLSETAFSKVDEQNELSESTLGSNIIGENKNFWEESSDMVESNTEDSDSNSSDYINMLIGKESNRIEKCDNSKTSTAVKDPEHCSDETKKETCNDQTEKCMSKDLECDDDGLPIMKDGRKLTRKEKLKMTVFFCGKVFATRINVRAHQKRHAQVKPHVCTHCGKAFGESATLKVHSLVHTGEKPHSCNICGKKFRQIACLPKHMRIHTGETPFPCELCPSRFKYKHHLQNHMKVHKS</sequence>
<dbReference type="GO" id="GO:0003677">
    <property type="term" value="F:DNA binding"/>
    <property type="evidence" value="ECO:0007669"/>
    <property type="project" value="UniProtKB-KW"/>
</dbReference>
<evidence type="ECO:0000256" key="4">
    <source>
        <dbReference type="ARBA" id="ARBA00022723"/>
    </source>
</evidence>
<evidence type="ECO:0000313" key="18">
    <source>
        <dbReference type="Proteomes" id="UP001458880"/>
    </source>
</evidence>
<dbReference type="FunFam" id="3.30.160.60:FF:000100">
    <property type="entry name" value="Zinc finger 45-like"/>
    <property type="match status" value="1"/>
</dbReference>
<dbReference type="InterPro" id="IPR036236">
    <property type="entry name" value="Znf_C2H2_sf"/>
</dbReference>
<dbReference type="Gene3D" id="3.40.1800.20">
    <property type="match status" value="2"/>
</dbReference>
<comment type="function">
    <text evidence="1">May be involved in transcriptional regulation.</text>
</comment>
<evidence type="ECO:0000256" key="3">
    <source>
        <dbReference type="ARBA" id="ARBA00006991"/>
    </source>
</evidence>
<evidence type="ECO:0000256" key="6">
    <source>
        <dbReference type="ARBA" id="ARBA00022771"/>
    </source>
</evidence>
<keyword evidence="10" id="KW-0804">Transcription</keyword>
<gene>
    <name evidence="17" type="ORF">QE152_g23488</name>
</gene>
<dbReference type="PROSITE" id="PS00028">
    <property type="entry name" value="ZINC_FINGER_C2H2_1"/>
    <property type="match status" value="3"/>
</dbReference>
<dbReference type="GO" id="GO:0008270">
    <property type="term" value="F:zinc ion binding"/>
    <property type="evidence" value="ECO:0007669"/>
    <property type="project" value="UniProtKB-KW"/>
</dbReference>
<feature type="region of interest" description="Disordered" evidence="14">
    <location>
        <begin position="163"/>
        <end position="183"/>
    </location>
</feature>
<dbReference type="GO" id="GO:0000981">
    <property type="term" value="F:DNA-binding transcription factor activity, RNA polymerase II-specific"/>
    <property type="evidence" value="ECO:0007669"/>
    <property type="project" value="TreeGrafter"/>
</dbReference>
<evidence type="ECO:0000256" key="2">
    <source>
        <dbReference type="ARBA" id="ARBA00004123"/>
    </source>
</evidence>
<evidence type="ECO:0000259" key="15">
    <source>
        <dbReference type="PROSITE" id="PS50157"/>
    </source>
</evidence>
<accession>A0AAW1KHI5</accession>
<evidence type="ECO:0000256" key="14">
    <source>
        <dbReference type="SAM" id="MobiDB-lite"/>
    </source>
</evidence>
<dbReference type="FunFam" id="3.30.160.60:FF:000086">
    <property type="entry name" value="transcription factor E4F1 isoform X1"/>
    <property type="match status" value="1"/>
</dbReference>
<keyword evidence="5" id="KW-0677">Repeat</keyword>
<feature type="domain" description="C2H2-type" evidence="15">
    <location>
        <begin position="582"/>
        <end position="609"/>
    </location>
</feature>
<reference evidence="17 18" key="1">
    <citation type="journal article" date="2024" name="BMC Genomics">
        <title>De novo assembly and annotation of Popillia japonica's genome with initial clues to its potential as an invasive pest.</title>
        <authorList>
            <person name="Cucini C."/>
            <person name="Boschi S."/>
            <person name="Funari R."/>
            <person name="Cardaioli E."/>
            <person name="Iannotti N."/>
            <person name="Marturano G."/>
            <person name="Paoli F."/>
            <person name="Bruttini M."/>
            <person name="Carapelli A."/>
            <person name="Frati F."/>
            <person name="Nardi F."/>
        </authorList>
    </citation>
    <scope>NUCLEOTIDE SEQUENCE [LARGE SCALE GENOMIC DNA]</scope>
    <source>
        <strain evidence="17">DMR45628</strain>
    </source>
</reference>
<evidence type="ECO:0000256" key="12">
    <source>
        <dbReference type="PROSITE-ProRule" id="PRU00042"/>
    </source>
</evidence>
<feature type="domain" description="ZAD" evidence="16">
    <location>
        <begin position="1"/>
        <end position="68"/>
    </location>
</feature>
<dbReference type="Pfam" id="PF07776">
    <property type="entry name" value="zf-AD"/>
    <property type="match status" value="1"/>
</dbReference>
<feature type="domain" description="C2H2-type" evidence="15">
    <location>
        <begin position="610"/>
        <end position="634"/>
    </location>
</feature>
<proteinExistence type="inferred from homology"/>
<dbReference type="Gene3D" id="3.30.160.60">
    <property type="entry name" value="Classic Zinc Finger"/>
    <property type="match status" value="3"/>
</dbReference>
<feature type="domain" description="C2H2-type" evidence="15">
    <location>
        <begin position="554"/>
        <end position="581"/>
    </location>
</feature>
<comment type="similarity">
    <text evidence="3">Belongs to the krueppel C2H2-type zinc-finger protein family.</text>
</comment>
<dbReference type="SUPFAM" id="SSF57716">
    <property type="entry name" value="Glucocorticoid receptor-like (DNA-binding domain)"/>
    <property type="match status" value="2"/>
</dbReference>
<evidence type="ECO:0000256" key="9">
    <source>
        <dbReference type="ARBA" id="ARBA00023125"/>
    </source>
</evidence>
<dbReference type="EMBL" id="JASPKY010000235">
    <property type="protein sequence ID" value="KAK9717905.1"/>
    <property type="molecule type" value="Genomic_DNA"/>
</dbReference>
<keyword evidence="8" id="KW-0805">Transcription regulation</keyword>
<dbReference type="PROSITE" id="PS51915">
    <property type="entry name" value="ZAD"/>
    <property type="match status" value="2"/>
</dbReference>
<keyword evidence="6 12" id="KW-0863">Zinc-finger</keyword>
<dbReference type="PANTHER" id="PTHR24394:SF21">
    <property type="entry name" value="ZINC FINGER PROTEIN 652"/>
    <property type="match status" value="1"/>
</dbReference>
<dbReference type="Pfam" id="PF00096">
    <property type="entry name" value="zf-C2H2"/>
    <property type="match status" value="3"/>
</dbReference>
<dbReference type="PROSITE" id="PS50157">
    <property type="entry name" value="ZINC_FINGER_C2H2_2"/>
    <property type="match status" value="4"/>
</dbReference>
<feature type="domain" description="ZAD" evidence="16">
    <location>
        <begin position="256"/>
        <end position="331"/>
    </location>
</feature>
<name>A0AAW1KHI5_POPJA</name>
<evidence type="ECO:0000256" key="10">
    <source>
        <dbReference type="ARBA" id="ARBA00023163"/>
    </source>
</evidence>
<comment type="caution">
    <text evidence="13">Lacks conserved residue(s) required for the propagation of feature annotation.</text>
</comment>
<evidence type="ECO:0000256" key="7">
    <source>
        <dbReference type="ARBA" id="ARBA00022833"/>
    </source>
</evidence>
<dbReference type="GO" id="GO:0005634">
    <property type="term" value="C:nucleus"/>
    <property type="evidence" value="ECO:0007669"/>
    <property type="project" value="UniProtKB-SubCell"/>
</dbReference>
<organism evidence="17 18">
    <name type="scientific">Popillia japonica</name>
    <name type="common">Japanese beetle</name>
    <dbReference type="NCBI Taxonomy" id="7064"/>
    <lineage>
        <taxon>Eukaryota</taxon>
        <taxon>Metazoa</taxon>
        <taxon>Ecdysozoa</taxon>
        <taxon>Arthropoda</taxon>
        <taxon>Hexapoda</taxon>
        <taxon>Insecta</taxon>
        <taxon>Pterygota</taxon>
        <taxon>Neoptera</taxon>
        <taxon>Endopterygota</taxon>
        <taxon>Coleoptera</taxon>
        <taxon>Polyphaga</taxon>
        <taxon>Scarabaeiformia</taxon>
        <taxon>Scarabaeidae</taxon>
        <taxon>Rutelinae</taxon>
        <taxon>Popillia</taxon>
    </lineage>
</organism>
<evidence type="ECO:0000256" key="1">
    <source>
        <dbReference type="ARBA" id="ARBA00003767"/>
    </source>
</evidence>
<dbReference type="SMART" id="SM00355">
    <property type="entry name" value="ZnF_C2H2"/>
    <property type="match status" value="4"/>
</dbReference>
<keyword evidence="7" id="KW-0862">Zinc</keyword>